<keyword evidence="2 6" id="KW-0479">Metal-binding</keyword>
<dbReference type="GO" id="GO:0020037">
    <property type="term" value="F:heme binding"/>
    <property type="evidence" value="ECO:0007669"/>
    <property type="project" value="InterPro"/>
</dbReference>
<dbReference type="PROSITE" id="PS00086">
    <property type="entry name" value="CYTOCHROME_P450"/>
    <property type="match status" value="1"/>
</dbReference>
<evidence type="ECO:0000256" key="4">
    <source>
        <dbReference type="ARBA" id="ARBA00023004"/>
    </source>
</evidence>
<evidence type="ECO:0008006" key="11">
    <source>
        <dbReference type="Google" id="ProtNLM"/>
    </source>
</evidence>
<keyword evidence="5 7" id="KW-0503">Monooxygenase</keyword>
<organism evidence="9 10">
    <name type="scientific">Phomopsis amygdali</name>
    <name type="common">Fusicoccum amygdali</name>
    <dbReference type="NCBI Taxonomy" id="1214568"/>
    <lineage>
        <taxon>Eukaryota</taxon>
        <taxon>Fungi</taxon>
        <taxon>Dikarya</taxon>
        <taxon>Ascomycota</taxon>
        <taxon>Pezizomycotina</taxon>
        <taxon>Sordariomycetes</taxon>
        <taxon>Sordariomycetidae</taxon>
        <taxon>Diaporthales</taxon>
        <taxon>Diaporthaceae</taxon>
        <taxon>Diaporthe</taxon>
    </lineage>
</organism>
<sequence>MTLIQYGLVAIALIVLTNLLKQAISSSPTAPFPKGPKPLPYLGNLHQIPLTKAFLAFASWSRSPSTSTSDGIVGLQLGPKARVVILSKWTHVRDLFDSRGKGAIYADRPFFGIADYVIPKPPGTDLHLVFARYGAKWRRARRTVVEFLSEKETDHVLSIQDAESTQMMWEFLSLGDGAEGDGLIAYHRYVLRYFGAVILASVFGLRSKDSDEKSRVGRFFAIQDEWAGILDQGQAPPIDIFPWLNYVPDFLTPWKGWRERANLVKTNQSKLYHELFAEMEARVKAGKTQDCFLGKLLISQDAAVKAGRNKDIFTQLELDYIGGFLMEGGADTTAMAFETFILAMAAYPELQKQAQEEVDQFFGQDKMPHTANGKNLPFLKACFLEALRWRPSFPNGVPHANTADDEYQGFSIPKGTTVIANTWAISHDPDEFDEPDSYMPSRYLANRFGCKTKENDSETTEASQLLDSASVDAAEISSSGRRQTYSFGAGRRVCAGQRMAENSSMMNMAKLMWSFDVVYGGVGKPDVDVQRAWRDSLLTGPKLFPVKFIPRSESKRDIIRQEWEKADQFLSQFE</sequence>
<evidence type="ECO:0000256" key="2">
    <source>
        <dbReference type="ARBA" id="ARBA00022723"/>
    </source>
</evidence>
<dbReference type="GO" id="GO:0005506">
    <property type="term" value="F:iron ion binding"/>
    <property type="evidence" value="ECO:0007669"/>
    <property type="project" value="InterPro"/>
</dbReference>
<evidence type="ECO:0000256" key="7">
    <source>
        <dbReference type="RuleBase" id="RU000461"/>
    </source>
</evidence>
<dbReference type="PANTHER" id="PTHR46300:SF2">
    <property type="entry name" value="CYTOCHROME P450 MONOOXYGENASE ALNH-RELATED"/>
    <property type="match status" value="1"/>
</dbReference>
<keyword evidence="3 7" id="KW-0560">Oxidoreductase</keyword>
<feature type="binding site" description="axial binding residue" evidence="6">
    <location>
        <position position="494"/>
    </location>
    <ligand>
        <name>heme</name>
        <dbReference type="ChEBI" id="CHEBI:30413"/>
    </ligand>
    <ligandPart>
        <name>Fe</name>
        <dbReference type="ChEBI" id="CHEBI:18248"/>
    </ligandPart>
</feature>
<dbReference type="GO" id="GO:0004497">
    <property type="term" value="F:monooxygenase activity"/>
    <property type="evidence" value="ECO:0007669"/>
    <property type="project" value="UniProtKB-KW"/>
</dbReference>
<dbReference type="Pfam" id="PF00067">
    <property type="entry name" value="p450"/>
    <property type="match status" value="1"/>
</dbReference>
<comment type="similarity">
    <text evidence="1 7">Belongs to the cytochrome P450 family.</text>
</comment>
<dbReference type="PRINTS" id="PR00463">
    <property type="entry name" value="EP450I"/>
</dbReference>
<evidence type="ECO:0000256" key="1">
    <source>
        <dbReference type="ARBA" id="ARBA00010617"/>
    </source>
</evidence>
<evidence type="ECO:0000313" key="9">
    <source>
        <dbReference type="EMBL" id="KAK2615718.1"/>
    </source>
</evidence>
<dbReference type="Proteomes" id="UP001265746">
    <property type="component" value="Unassembled WGS sequence"/>
</dbReference>
<evidence type="ECO:0000256" key="8">
    <source>
        <dbReference type="SAM" id="SignalP"/>
    </source>
</evidence>
<dbReference type="EMBL" id="JAUJFL010000001">
    <property type="protein sequence ID" value="KAK2615718.1"/>
    <property type="molecule type" value="Genomic_DNA"/>
</dbReference>
<keyword evidence="10" id="KW-1185">Reference proteome</keyword>
<name>A0AAD9STS8_PHOAM</name>
<dbReference type="AlphaFoldDB" id="A0AAD9STS8"/>
<accession>A0AAD9STS8</accession>
<proteinExistence type="inferred from homology"/>
<keyword evidence="6 7" id="KW-0349">Heme</keyword>
<comment type="cofactor">
    <cofactor evidence="6">
        <name>heme</name>
        <dbReference type="ChEBI" id="CHEBI:30413"/>
    </cofactor>
</comment>
<feature type="signal peptide" evidence="8">
    <location>
        <begin position="1"/>
        <end position="25"/>
    </location>
</feature>
<dbReference type="Gene3D" id="1.10.630.10">
    <property type="entry name" value="Cytochrome P450"/>
    <property type="match status" value="1"/>
</dbReference>
<evidence type="ECO:0000256" key="6">
    <source>
        <dbReference type="PIRSR" id="PIRSR602401-1"/>
    </source>
</evidence>
<dbReference type="InterPro" id="IPR036396">
    <property type="entry name" value="Cyt_P450_sf"/>
</dbReference>
<protein>
    <recommendedName>
        <fullName evidence="11">Cytochrome P450</fullName>
    </recommendedName>
</protein>
<comment type="caution">
    <text evidence="9">The sequence shown here is derived from an EMBL/GenBank/DDBJ whole genome shotgun (WGS) entry which is preliminary data.</text>
</comment>
<evidence type="ECO:0000313" key="10">
    <source>
        <dbReference type="Proteomes" id="UP001265746"/>
    </source>
</evidence>
<dbReference type="SUPFAM" id="SSF48264">
    <property type="entry name" value="Cytochrome P450"/>
    <property type="match status" value="1"/>
</dbReference>
<dbReference type="InterPro" id="IPR001128">
    <property type="entry name" value="Cyt_P450"/>
</dbReference>
<reference evidence="9" key="1">
    <citation type="submission" date="2023-06" db="EMBL/GenBank/DDBJ databases">
        <authorList>
            <person name="Noh H."/>
        </authorList>
    </citation>
    <scope>NUCLEOTIDE SEQUENCE</scope>
    <source>
        <strain evidence="9">DUCC20226</strain>
    </source>
</reference>
<dbReference type="PANTHER" id="PTHR46300">
    <property type="entry name" value="P450, PUTATIVE (EUROFUNG)-RELATED-RELATED"/>
    <property type="match status" value="1"/>
</dbReference>
<feature type="chain" id="PRO_5041984992" description="Cytochrome P450" evidence="8">
    <location>
        <begin position="26"/>
        <end position="574"/>
    </location>
</feature>
<evidence type="ECO:0000256" key="3">
    <source>
        <dbReference type="ARBA" id="ARBA00023002"/>
    </source>
</evidence>
<gene>
    <name evidence="9" type="ORF">N8I77_002453</name>
</gene>
<keyword evidence="4 6" id="KW-0408">Iron</keyword>
<keyword evidence="8" id="KW-0732">Signal</keyword>
<dbReference type="InterPro" id="IPR017972">
    <property type="entry name" value="Cyt_P450_CS"/>
</dbReference>
<evidence type="ECO:0000256" key="5">
    <source>
        <dbReference type="ARBA" id="ARBA00023033"/>
    </source>
</evidence>
<dbReference type="InterPro" id="IPR002401">
    <property type="entry name" value="Cyt_P450_E_grp-I"/>
</dbReference>
<dbReference type="InterPro" id="IPR050364">
    <property type="entry name" value="Cytochrome_P450_fung"/>
</dbReference>
<dbReference type="GO" id="GO:0016705">
    <property type="term" value="F:oxidoreductase activity, acting on paired donors, with incorporation or reduction of molecular oxygen"/>
    <property type="evidence" value="ECO:0007669"/>
    <property type="project" value="InterPro"/>
</dbReference>